<dbReference type="Gene3D" id="1.10.540.10">
    <property type="entry name" value="Acyl-CoA dehydrogenase/oxidase, N-terminal domain"/>
    <property type="match status" value="1"/>
</dbReference>
<dbReference type="EMBL" id="BMYZ01000004">
    <property type="protein sequence ID" value="GGY85926.1"/>
    <property type="molecule type" value="Genomic_DNA"/>
</dbReference>
<reference evidence="17" key="1">
    <citation type="journal article" date="2019" name="Int. J. Syst. Evol. Microbiol.">
        <title>The Global Catalogue of Microorganisms (GCM) 10K type strain sequencing project: providing services to taxonomists for standard genome sequencing and annotation.</title>
        <authorList>
            <consortium name="The Broad Institute Genomics Platform"/>
            <consortium name="The Broad Institute Genome Sequencing Center for Infectious Disease"/>
            <person name="Wu L."/>
            <person name="Ma J."/>
        </authorList>
    </citation>
    <scope>NUCLEOTIDE SEQUENCE [LARGE SCALE GENOMIC DNA]</scope>
    <source>
        <strain evidence="17">KCTC 32239</strain>
    </source>
</reference>
<keyword evidence="8" id="KW-0274">FAD</keyword>
<comment type="caution">
    <text evidence="16">The sequence shown here is derived from an EMBL/GenBank/DDBJ whole genome shotgun (WGS) entry which is preliminary data.</text>
</comment>
<evidence type="ECO:0000256" key="8">
    <source>
        <dbReference type="ARBA" id="ARBA00022827"/>
    </source>
</evidence>
<dbReference type="InterPro" id="IPR015396">
    <property type="entry name" value="FadE_C"/>
</dbReference>
<comment type="catalytic activity">
    <reaction evidence="10">
        <text>a medium-chain 2,3-saturated fatty acyl-CoA + oxidized [electron-transfer flavoprotein] + H(+) = a medium-chain (2E)-enoyl-CoA + reduced [electron-transfer flavoprotein]</text>
        <dbReference type="Rhea" id="RHEA:14477"/>
        <dbReference type="Rhea" id="RHEA-COMP:10685"/>
        <dbReference type="Rhea" id="RHEA-COMP:10686"/>
        <dbReference type="ChEBI" id="CHEBI:15378"/>
        <dbReference type="ChEBI" id="CHEBI:57692"/>
        <dbReference type="ChEBI" id="CHEBI:58307"/>
        <dbReference type="ChEBI" id="CHEBI:83723"/>
        <dbReference type="ChEBI" id="CHEBI:83726"/>
        <dbReference type="EC" id="1.3.8.7"/>
    </reaction>
</comment>
<dbReference type="InterPro" id="IPR013786">
    <property type="entry name" value="AcylCoA_DH/ox_N"/>
</dbReference>
<dbReference type="NCBIfam" id="NF007000">
    <property type="entry name" value="PRK09463.1"/>
    <property type="match status" value="1"/>
</dbReference>
<evidence type="ECO:0000256" key="12">
    <source>
        <dbReference type="SAM" id="Phobius"/>
    </source>
</evidence>
<dbReference type="EC" id="1.3.8.7" evidence="4"/>
<evidence type="ECO:0000313" key="17">
    <source>
        <dbReference type="Proteomes" id="UP000619761"/>
    </source>
</evidence>
<dbReference type="InterPro" id="IPR037069">
    <property type="entry name" value="AcylCoA_DH/ox_N_sf"/>
</dbReference>
<keyword evidence="12" id="KW-1133">Transmembrane helix</keyword>
<proteinExistence type="inferred from homology"/>
<dbReference type="Gene3D" id="1.20.140.10">
    <property type="entry name" value="Butyryl-CoA Dehydrogenase, subunit A, domain 3"/>
    <property type="match status" value="1"/>
</dbReference>
<gene>
    <name evidence="16" type="primary">fadE</name>
    <name evidence="16" type="ORF">GCM10011613_33660</name>
</gene>
<evidence type="ECO:0000259" key="14">
    <source>
        <dbReference type="Pfam" id="PF02771"/>
    </source>
</evidence>
<feature type="domain" description="Acyl-CoA dehydrogenase/oxidase C-terminal" evidence="13">
    <location>
        <begin position="364"/>
        <end position="483"/>
    </location>
</feature>
<comment type="cofactor">
    <cofactor evidence="1">
        <name>FAD</name>
        <dbReference type="ChEBI" id="CHEBI:57692"/>
    </cofactor>
</comment>
<keyword evidence="7" id="KW-0285">Flavoprotein</keyword>
<feature type="domain" description="Acyl-CoA dehydrogenase/oxidase N-terminal" evidence="14">
    <location>
        <begin position="128"/>
        <end position="235"/>
    </location>
</feature>
<keyword evidence="12" id="KW-0812">Transmembrane</keyword>
<dbReference type="InterPro" id="IPR046373">
    <property type="entry name" value="Acyl-CoA_Oxase/DH_mid-dom_sf"/>
</dbReference>
<evidence type="ECO:0000256" key="11">
    <source>
        <dbReference type="ARBA" id="ARBA00049247"/>
    </source>
</evidence>
<comment type="similarity">
    <text evidence="3">Belongs to the acyl-CoA dehydrogenase family.</text>
</comment>
<evidence type="ECO:0000256" key="7">
    <source>
        <dbReference type="ARBA" id="ARBA00022630"/>
    </source>
</evidence>
<dbReference type="PANTHER" id="PTHR48083:SF33">
    <property type="entry name" value="ACYL-COENZYME A DEHYDROGENASE"/>
    <property type="match status" value="1"/>
</dbReference>
<dbReference type="InterPro" id="IPR009100">
    <property type="entry name" value="AcylCoA_DH/oxidase_NM_dom_sf"/>
</dbReference>
<dbReference type="Pfam" id="PF09317">
    <property type="entry name" value="ACDH_C"/>
    <property type="match status" value="1"/>
</dbReference>
<dbReference type="Proteomes" id="UP000619761">
    <property type="component" value="Unassembled WGS sequence"/>
</dbReference>
<dbReference type="EC" id="1.3.8.8" evidence="5"/>
<dbReference type="Pfam" id="PF02771">
    <property type="entry name" value="Acyl-CoA_dh_N"/>
    <property type="match status" value="1"/>
</dbReference>
<keyword evidence="12" id="KW-0472">Membrane</keyword>
<keyword evidence="17" id="KW-1185">Reference proteome</keyword>
<protein>
    <recommendedName>
        <fullName evidence="6">Acyl-coenzyme A dehydrogenase</fullName>
        <ecNumber evidence="4">1.3.8.7</ecNumber>
        <ecNumber evidence="5">1.3.8.8</ecNumber>
    </recommendedName>
</protein>
<dbReference type="PANTHER" id="PTHR48083">
    <property type="entry name" value="MEDIUM-CHAIN SPECIFIC ACYL-COA DEHYDROGENASE, MITOCHONDRIAL-RELATED"/>
    <property type="match status" value="1"/>
</dbReference>
<organism evidence="16 17">
    <name type="scientific">Cellvibrio zantedeschiae</name>
    <dbReference type="NCBI Taxonomy" id="1237077"/>
    <lineage>
        <taxon>Bacteria</taxon>
        <taxon>Pseudomonadati</taxon>
        <taxon>Pseudomonadota</taxon>
        <taxon>Gammaproteobacteria</taxon>
        <taxon>Cellvibrionales</taxon>
        <taxon>Cellvibrionaceae</taxon>
        <taxon>Cellvibrio</taxon>
    </lineage>
</organism>
<dbReference type="SUPFAM" id="SSF47203">
    <property type="entry name" value="Acyl-CoA dehydrogenase C-terminal domain-like"/>
    <property type="match status" value="1"/>
</dbReference>
<dbReference type="InterPro" id="IPR009075">
    <property type="entry name" value="AcylCo_DH/oxidase_C"/>
</dbReference>
<comment type="pathway">
    <text evidence="2">Lipid metabolism; fatty acid beta-oxidation.</text>
</comment>
<dbReference type="Gene3D" id="2.40.110.10">
    <property type="entry name" value="Butyryl-CoA Dehydrogenase, subunit A, domain 2"/>
    <property type="match status" value="1"/>
</dbReference>
<evidence type="ECO:0000259" key="15">
    <source>
        <dbReference type="Pfam" id="PF09317"/>
    </source>
</evidence>
<comment type="catalytic activity">
    <reaction evidence="11">
        <text>a long-chain 2,3-saturated fatty acyl-CoA + oxidized [electron-transfer flavoprotein] + H(+) = a long-chain (2E)-enoyl-CoA + reduced [electron-transfer flavoprotein]</text>
        <dbReference type="Rhea" id="RHEA:17721"/>
        <dbReference type="Rhea" id="RHEA-COMP:10685"/>
        <dbReference type="Rhea" id="RHEA-COMP:10686"/>
        <dbReference type="ChEBI" id="CHEBI:15378"/>
        <dbReference type="ChEBI" id="CHEBI:57692"/>
        <dbReference type="ChEBI" id="CHEBI:58307"/>
        <dbReference type="ChEBI" id="CHEBI:83721"/>
        <dbReference type="ChEBI" id="CHEBI:83727"/>
        <dbReference type="EC" id="1.3.8.8"/>
    </reaction>
</comment>
<sequence>MSLLLALIAIWALIAILVLRQVALAAASTLVVIFWVVLGAIVPCLLSPWALVPLIVVIAVLNVGGLRRAFLTKPVFNILKKTMPSMSVTEREALEAGTTWWEKQLFSGKPDWNEFAQIGLPQLSAEEQSFLDNEVSQLCEMLNEWDIYNSRKDLPPEAWQFLKDKGFFGLIIPKEFGGREFSHYAQSRVMSKIASRSGTAAVTAMVPNSLGPGELLMNYGTEEQKNRWLPGLAKGTEIPCFGLTGPEAGSDAGSIPDTGIVCKGMHEGQEVVGLRLTFSKRWITLAPVATVVGLAFKLYDPEGLLGDAGKKEYGITCALIPANHPGMEIGKRHNPGSPFMNGPIFGTDVFIPIDWIIGGAAMAGKGWRMLIECLGAGRGVSLPSLSTASGEMNYRLVGAYARIRRQFNTEIGKFEGVQEATADIAGTAYTLEAFRQLVTKGLETGSPSVMTAMAKYHATELMRKSVEHSMDIVGGRAIQQGPRNFLVYSYHSVPVAITVEGANILTRSLMIFGQGAMRCHPYLFNEMQAMQDEDQERGIKTFDKLFTAHLGHVLSNIVRTKLLGLTRGHFSSVPANADDFSARWYQRINLLSASFASISDIALAVLGGNLKRRELLSARLGDIHSNLFIACAILKYHSAHPRTHAEDVHAEYAITTALNKAQQALIEFSDNFPVGWVAKLVRYLTLPWGKIVLKPTDDLTRELGDLMLEENPVRQSLAQYVYVSHEAEDAAGRVESTYQMLLALGPLWTTWLKNQNKLSGANMAEKLQDAVSKNIIQPQDVNRLLEYDARRFDCVLTDAFDKL</sequence>
<name>A0ABQ3BAG1_9GAMM</name>
<dbReference type="InterPro" id="IPR050741">
    <property type="entry name" value="Acyl-CoA_dehydrogenase"/>
</dbReference>
<evidence type="ECO:0000256" key="10">
    <source>
        <dbReference type="ARBA" id="ARBA00047882"/>
    </source>
</evidence>
<evidence type="ECO:0000256" key="6">
    <source>
        <dbReference type="ARBA" id="ARBA00020144"/>
    </source>
</evidence>
<evidence type="ECO:0000259" key="13">
    <source>
        <dbReference type="Pfam" id="PF00441"/>
    </source>
</evidence>
<dbReference type="SUPFAM" id="SSF56645">
    <property type="entry name" value="Acyl-CoA dehydrogenase NM domain-like"/>
    <property type="match status" value="1"/>
</dbReference>
<dbReference type="Pfam" id="PF00441">
    <property type="entry name" value="Acyl-CoA_dh_1"/>
    <property type="match status" value="1"/>
</dbReference>
<evidence type="ECO:0000256" key="4">
    <source>
        <dbReference type="ARBA" id="ARBA00012033"/>
    </source>
</evidence>
<accession>A0ABQ3BAG1</accession>
<evidence type="ECO:0000313" key="16">
    <source>
        <dbReference type="EMBL" id="GGY85926.1"/>
    </source>
</evidence>
<evidence type="ECO:0000256" key="5">
    <source>
        <dbReference type="ARBA" id="ARBA00012040"/>
    </source>
</evidence>
<keyword evidence="9" id="KW-0560">Oxidoreductase</keyword>
<evidence type="ECO:0000256" key="9">
    <source>
        <dbReference type="ARBA" id="ARBA00023002"/>
    </source>
</evidence>
<evidence type="ECO:0000256" key="1">
    <source>
        <dbReference type="ARBA" id="ARBA00001974"/>
    </source>
</evidence>
<dbReference type="NCBIfam" id="NF009586">
    <property type="entry name" value="PRK13026.1"/>
    <property type="match status" value="1"/>
</dbReference>
<evidence type="ECO:0000256" key="2">
    <source>
        <dbReference type="ARBA" id="ARBA00005005"/>
    </source>
</evidence>
<dbReference type="RefSeq" id="WP_189420768.1">
    <property type="nucleotide sequence ID" value="NZ_BMYZ01000004.1"/>
</dbReference>
<evidence type="ECO:0000256" key="3">
    <source>
        <dbReference type="ARBA" id="ARBA00009347"/>
    </source>
</evidence>
<feature type="domain" description="Acyl-CoA dehydrogenase C-terminal bacterial-type" evidence="15">
    <location>
        <begin position="517"/>
        <end position="800"/>
    </location>
</feature>
<feature type="transmembrane region" description="Helical" evidence="12">
    <location>
        <begin position="35"/>
        <end position="63"/>
    </location>
</feature>
<dbReference type="InterPro" id="IPR036250">
    <property type="entry name" value="AcylCo_DH-like_C"/>
</dbReference>